<dbReference type="InterPro" id="IPR050109">
    <property type="entry name" value="HTH-type_TetR-like_transc_reg"/>
</dbReference>
<dbReference type="PANTHER" id="PTHR30055">
    <property type="entry name" value="HTH-TYPE TRANSCRIPTIONAL REGULATOR RUTR"/>
    <property type="match status" value="1"/>
</dbReference>
<evidence type="ECO:0000313" key="7">
    <source>
        <dbReference type="Proteomes" id="UP000325003"/>
    </source>
</evidence>
<dbReference type="Pfam" id="PF00440">
    <property type="entry name" value="TetR_N"/>
    <property type="match status" value="1"/>
</dbReference>
<dbReference type="Proteomes" id="UP000325003">
    <property type="component" value="Unassembled WGS sequence"/>
</dbReference>
<keyword evidence="3" id="KW-0804">Transcription</keyword>
<dbReference type="GO" id="GO:0000976">
    <property type="term" value="F:transcription cis-regulatory region binding"/>
    <property type="evidence" value="ECO:0007669"/>
    <property type="project" value="TreeGrafter"/>
</dbReference>
<dbReference type="Gene3D" id="1.10.357.10">
    <property type="entry name" value="Tetracycline Repressor, domain 2"/>
    <property type="match status" value="1"/>
</dbReference>
<dbReference type="RefSeq" id="WP_149729483.1">
    <property type="nucleotide sequence ID" value="NZ_VUJV01000006.1"/>
</dbReference>
<reference evidence="6 7" key="1">
    <citation type="submission" date="2019-09" db="EMBL/GenBank/DDBJ databases">
        <title>Nocardioides panacisoli sp. nov., isolated from the soil of a ginseng field.</title>
        <authorList>
            <person name="Cho C."/>
        </authorList>
    </citation>
    <scope>NUCLEOTIDE SEQUENCE [LARGE SCALE GENOMIC DNA]</scope>
    <source>
        <strain evidence="6 7">BN130099</strain>
    </source>
</reference>
<keyword evidence="7" id="KW-1185">Reference proteome</keyword>
<dbReference type="AlphaFoldDB" id="A0A5B1L7Z3"/>
<dbReference type="SUPFAM" id="SSF46689">
    <property type="entry name" value="Homeodomain-like"/>
    <property type="match status" value="1"/>
</dbReference>
<keyword evidence="1" id="KW-0805">Transcription regulation</keyword>
<organism evidence="6 7">
    <name type="scientific">Nocardioides humilatus</name>
    <dbReference type="NCBI Taxonomy" id="2607660"/>
    <lineage>
        <taxon>Bacteria</taxon>
        <taxon>Bacillati</taxon>
        <taxon>Actinomycetota</taxon>
        <taxon>Actinomycetes</taxon>
        <taxon>Propionibacteriales</taxon>
        <taxon>Nocardioidaceae</taxon>
        <taxon>Nocardioides</taxon>
    </lineage>
</organism>
<dbReference type="InterPro" id="IPR001647">
    <property type="entry name" value="HTH_TetR"/>
</dbReference>
<evidence type="ECO:0000256" key="4">
    <source>
        <dbReference type="PROSITE-ProRule" id="PRU00335"/>
    </source>
</evidence>
<sequence>MTDALITSDVVELVRARGWARVTMGALARAAGVSRQTLYNRFGSRESVAEAYVVREIDLAFDAAFTVVGAYEDPTDALAAAVDVLLAQVARSLAGALSAASEPDRFIALTSLTLAHGVERLADLVGWLRADLPVADRRAVADVLCRLIVSNAMVPPEDRGDAVAAMVSRLQL</sequence>
<accession>A0A5B1L7Z3</accession>
<dbReference type="GO" id="GO:0003700">
    <property type="term" value="F:DNA-binding transcription factor activity"/>
    <property type="evidence" value="ECO:0007669"/>
    <property type="project" value="TreeGrafter"/>
</dbReference>
<dbReference type="PROSITE" id="PS50977">
    <property type="entry name" value="HTH_TETR_2"/>
    <property type="match status" value="1"/>
</dbReference>
<evidence type="ECO:0000313" key="6">
    <source>
        <dbReference type="EMBL" id="KAA1416813.1"/>
    </source>
</evidence>
<keyword evidence="2 4" id="KW-0238">DNA-binding</keyword>
<evidence type="ECO:0000256" key="1">
    <source>
        <dbReference type="ARBA" id="ARBA00023015"/>
    </source>
</evidence>
<name>A0A5B1L7Z3_9ACTN</name>
<evidence type="ECO:0000259" key="5">
    <source>
        <dbReference type="PROSITE" id="PS50977"/>
    </source>
</evidence>
<feature type="domain" description="HTH tetR-type" evidence="5">
    <location>
        <begin position="1"/>
        <end position="60"/>
    </location>
</feature>
<dbReference type="PANTHER" id="PTHR30055:SF234">
    <property type="entry name" value="HTH-TYPE TRANSCRIPTIONAL REGULATOR BETI"/>
    <property type="match status" value="1"/>
</dbReference>
<evidence type="ECO:0000256" key="3">
    <source>
        <dbReference type="ARBA" id="ARBA00023163"/>
    </source>
</evidence>
<comment type="caution">
    <text evidence="6">The sequence shown here is derived from an EMBL/GenBank/DDBJ whole genome shotgun (WGS) entry which is preliminary data.</text>
</comment>
<evidence type="ECO:0000256" key="2">
    <source>
        <dbReference type="ARBA" id="ARBA00023125"/>
    </source>
</evidence>
<gene>
    <name evidence="6" type="ORF">F0U44_16630</name>
</gene>
<proteinExistence type="predicted"/>
<dbReference type="EMBL" id="VUJV01000006">
    <property type="protein sequence ID" value="KAA1416813.1"/>
    <property type="molecule type" value="Genomic_DNA"/>
</dbReference>
<protein>
    <submittedName>
        <fullName evidence="6">TetR/AcrR family transcriptional regulator</fullName>
    </submittedName>
</protein>
<feature type="DNA-binding region" description="H-T-H motif" evidence="4">
    <location>
        <begin position="23"/>
        <end position="42"/>
    </location>
</feature>
<reference evidence="6 7" key="2">
    <citation type="submission" date="2019-09" db="EMBL/GenBank/DDBJ databases">
        <authorList>
            <person name="Jin C."/>
        </authorList>
    </citation>
    <scope>NUCLEOTIDE SEQUENCE [LARGE SCALE GENOMIC DNA]</scope>
    <source>
        <strain evidence="6 7">BN130099</strain>
    </source>
</reference>
<dbReference type="InterPro" id="IPR009057">
    <property type="entry name" value="Homeodomain-like_sf"/>
</dbReference>